<evidence type="ECO:0000256" key="8">
    <source>
        <dbReference type="ARBA" id="ARBA00022777"/>
    </source>
</evidence>
<dbReference type="SMART" id="SM00388">
    <property type="entry name" value="HisKA"/>
    <property type="match status" value="2"/>
</dbReference>
<evidence type="ECO:0000256" key="9">
    <source>
        <dbReference type="ARBA" id="ARBA00022840"/>
    </source>
</evidence>
<evidence type="ECO:0000259" key="15">
    <source>
        <dbReference type="PROSITE" id="PS50110"/>
    </source>
</evidence>
<dbReference type="PRINTS" id="PR00344">
    <property type="entry name" value="BCTRLSENSOR"/>
</dbReference>
<dbReference type="SMART" id="SM00448">
    <property type="entry name" value="REC"/>
    <property type="match status" value="2"/>
</dbReference>
<dbReference type="EC" id="2.7.13.3" evidence="3"/>
<dbReference type="Gene3D" id="3.30.450.20">
    <property type="entry name" value="PAS domain"/>
    <property type="match status" value="2"/>
</dbReference>
<dbReference type="CDD" id="cd00082">
    <property type="entry name" value="HisKA"/>
    <property type="match status" value="2"/>
</dbReference>
<dbReference type="SUPFAM" id="SSF52172">
    <property type="entry name" value="CheY-like"/>
    <property type="match status" value="2"/>
</dbReference>
<feature type="domain" description="PAS" evidence="16">
    <location>
        <begin position="794"/>
        <end position="849"/>
    </location>
</feature>
<dbReference type="FunFam" id="1.10.287.130:FF:000045">
    <property type="entry name" value="Two-component system sensor histidine kinase/response regulator"/>
    <property type="match status" value="1"/>
</dbReference>
<dbReference type="InterPro" id="IPR036097">
    <property type="entry name" value="HisK_dim/P_sf"/>
</dbReference>
<keyword evidence="11" id="KW-0472">Membrane</keyword>
<reference evidence="17 18" key="1">
    <citation type="submission" date="2019-09" db="EMBL/GenBank/DDBJ databases">
        <title>YIM 48816 draft genome.</title>
        <authorList>
            <person name="Jiang L."/>
        </authorList>
    </citation>
    <scope>NUCLEOTIDE SEQUENCE [LARGE SCALE GENOMIC DNA]</scope>
    <source>
        <strain evidence="17 18">YIM 48816</strain>
    </source>
</reference>
<evidence type="ECO:0000256" key="1">
    <source>
        <dbReference type="ARBA" id="ARBA00000085"/>
    </source>
</evidence>
<gene>
    <name evidence="17" type="ORF">F6X53_25830</name>
</gene>
<dbReference type="CDD" id="cd16922">
    <property type="entry name" value="HATPase_EvgS-ArcB-TorS-like"/>
    <property type="match status" value="1"/>
</dbReference>
<dbReference type="EMBL" id="VZZK01000037">
    <property type="protein sequence ID" value="KAB1074510.1"/>
    <property type="molecule type" value="Genomic_DNA"/>
</dbReference>
<evidence type="ECO:0000313" key="18">
    <source>
        <dbReference type="Proteomes" id="UP000474159"/>
    </source>
</evidence>
<keyword evidence="6" id="KW-0808">Transferase</keyword>
<evidence type="ECO:0000313" key="17">
    <source>
        <dbReference type="EMBL" id="KAB1074510.1"/>
    </source>
</evidence>
<dbReference type="InterPro" id="IPR000014">
    <property type="entry name" value="PAS"/>
</dbReference>
<comment type="subcellular location">
    <subcellularLocation>
        <location evidence="2">Cell membrane</location>
    </subcellularLocation>
</comment>
<dbReference type="Gene3D" id="3.40.50.2300">
    <property type="match status" value="2"/>
</dbReference>
<feature type="domain" description="Response regulatory" evidence="15">
    <location>
        <begin position="633"/>
        <end position="752"/>
    </location>
</feature>
<protein>
    <recommendedName>
        <fullName evidence="3">histidine kinase</fullName>
        <ecNumber evidence="3">2.7.13.3</ecNumber>
    </recommendedName>
</protein>
<dbReference type="PANTHER" id="PTHR43547">
    <property type="entry name" value="TWO-COMPONENT HISTIDINE KINASE"/>
    <property type="match status" value="1"/>
</dbReference>
<accession>A0A6L3ST31</accession>
<dbReference type="GO" id="GO:0000155">
    <property type="term" value="F:phosphorelay sensor kinase activity"/>
    <property type="evidence" value="ECO:0007669"/>
    <property type="project" value="InterPro"/>
</dbReference>
<evidence type="ECO:0000256" key="5">
    <source>
        <dbReference type="ARBA" id="ARBA00022553"/>
    </source>
</evidence>
<keyword evidence="9" id="KW-0067">ATP-binding</keyword>
<dbReference type="Proteomes" id="UP000474159">
    <property type="component" value="Unassembled WGS sequence"/>
</dbReference>
<evidence type="ECO:0000256" key="11">
    <source>
        <dbReference type="ARBA" id="ARBA00023136"/>
    </source>
</evidence>
<dbReference type="Gene3D" id="3.30.565.10">
    <property type="entry name" value="Histidine kinase-like ATPase, C-terminal domain"/>
    <property type="match status" value="2"/>
</dbReference>
<evidence type="ECO:0000256" key="7">
    <source>
        <dbReference type="ARBA" id="ARBA00022741"/>
    </source>
</evidence>
<dbReference type="InterPro" id="IPR001789">
    <property type="entry name" value="Sig_transdc_resp-reg_receiver"/>
</dbReference>
<dbReference type="Pfam" id="PF00072">
    <property type="entry name" value="Response_reg"/>
    <property type="match status" value="2"/>
</dbReference>
<evidence type="ECO:0000256" key="3">
    <source>
        <dbReference type="ARBA" id="ARBA00012438"/>
    </source>
</evidence>
<dbReference type="InterPro" id="IPR035965">
    <property type="entry name" value="PAS-like_dom_sf"/>
</dbReference>
<keyword evidence="18" id="KW-1185">Reference proteome</keyword>
<keyword evidence="13" id="KW-0175">Coiled coil</keyword>
<dbReference type="AlphaFoldDB" id="A0A6L3ST31"/>
<dbReference type="InterPro" id="IPR005467">
    <property type="entry name" value="His_kinase_dom"/>
</dbReference>
<dbReference type="Gene3D" id="1.10.287.130">
    <property type="match status" value="2"/>
</dbReference>
<dbReference type="GO" id="GO:0005886">
    <property type="term" value="C:plasma membrane"/>
    <property type="evidence" value="ECO:0007669"/>
    <property type="project" value="UniProtKB-SubCell"/>
</dbReference>
<dbReference type="SMART" id="SM00387">
    <property type="entry name" value="HATPase_c"/>
    <property type="match status" value="2"/>
</dbReference>
<evidence type="ECO:0000256" key="6">
    <source>
        <dbReference type="ARBA" id="ARBA00022679"/>
    </source>
</evidence>
<dbReference type="GO" id="GO:0005524">
    <property type="term" value="F:ATP binding"/>
    <property type="evidence" value="ECO:0007669"/>
    <property type="project" value="UniProtKB-KW"/>
</dbReference>
<dbReference type="InterPro" id="IPR036890">
    <property type="entry name" value="HATPase_C_sf"/>
</dbReference>
<proteinExistence type="predicted"/>
<evidence type="ECO:0000259" key="14">
    <source>
        <dbReference type="PROSITE" id="PS50109"/>
    </source>
</evidence>
<comment type="catalytic activity">
    <reaction evidence="1">
        <text>ATP + protein L-histidine = ADP + protein N-phospho-L-histidine.</text>
        <dbReference type="EC" id="2.7.13.3"/>
    </reaction>
</comment>
<keyword evidence="5 12" id="KW-0597">Phosphoprotein</keyword>
<comment type="caution">
    <text evidence="17">The sequence shown here is derived from an EMBL/GenBank/DDBJ whole genome shotgun (WGS) entry which is preliminary data.</text>
</comment>
<dbReference type="InterPro" id="IPR003594">
    <property type="entry name" value="HATPase_dom"/>
</dbReference>
<dbReference type="InterPro" id="IPR001610">
    <property type="entry name" value="PAC"/>
</dbReference>
<keyword evidence="10" id="KW-0902">Two-component regulatory system</keyword>
<keyword evidence="4" id="KW-1003">Cell membrane</keyword>
<dbReference type="InterPro" id="IPR004358">
    <property type="entry name" value="Sig_transdc_His_kin-like_C"/>
</dbReference>
<dbReference type="InterPro" id="IPR011006">
    <property type="entry name" value="CheY-like_superfamily"/>
</dbReference>
<dbReference type="Pfam" id="PF00512">
    <property type="entry name" value="HisKA"/>
    <property type="match status" value="2"/>
</dbReference>
<feature type="modified residue" description="4-aspartylphosphate" evidence="12">
    <location>
        <position position="1208"/>
    </location>
</feature>
<evidence type="ECO:0000256" key="13">
    <source>
        <dbReference type="SAM" id="Coils"/>
    </source>
</evidence>
<keyword evidence="8" id="KW-0418">Kinase</keyword>
<evidence type="ECO:0000256" key="10">
    <source>
        <dbReference type="ARBA" id="ARBA00023012"/>
    </source>
</evidence>
<dbReference type="PANTHER" id="PTHR43547:SF2">
    <property type="entry name" value="HYBRID SIGNAL TRANSDUCTION HISTIDINE KINASE C"/>
    <property type="match status" value="1"/>
</dbReference>
<dbReference type="CDD" id="cd18161">
    <property type="entry name" value="REC_hyHK_blue-like"/>
    <property type="match status" value="1"/>
</dbReference>
<dbReference type="SMART" id="SM00091">
    <property type="entry name" value="PAS"/>
    <property type="match status" value="1"/>
</dbReference>
<dbReference type="SUPFAM" id="SSF55785">
    <property type="entry name" value="PYP-like sensor domain (PAS domain)"/>
    <property type="match status" value="2"/>
</dbReference>
<dbReference type="InterPro" id="IPR003661">
    <property type="entry name" value="HisK_dim/P_dom"/>
</dbReference>
<dbReference type="RefSeq" id="WP_151003744.1">
    <property type="nucleotide sequence ID" value="NZ_VZZK01000037.1"/>
</dbReference>
<dbReference type="PROSITE" id="PS50110">
    <property type="entry name" value="RESPONSE_REGULATORY"/>
    <property type="match status" value="2"/>
</dbReference>
<feature type="coiled-coil region" evidence="13">
    <location>
        <begin position="754"/>
        <end position="785"/>
    </location>
</feature>
<dbReference type="InterPro" id="IPR013655">
    <property type="entry name" value="PAS_fold_3"/>
</dbReference>
<feature type="modified residue" description="4-aspartylphosphate" evidence="12">
    <location>
        <position position="685"/>
    </location>
</feature>
<name>A0A6L3ST31_9HYPH</name>
<evidence type="ECO:0000259" key="16">
    <source>
        <dbReference type="PROSITE" id="PS50112"/>
    </source>
</evidence>
<keyword evidence="7" id="KW-0547">Nucleotide-binding</keyword>
<feature type="domain" description="Histidine kinase" evidence="14">
    <location>
        <begin position="911"/>
        <end position="1135"/>
    </location>
</feature>
<dbReference type="CDD" id="cd00130">
    <property type="entry name" value="PAS"/>
    <property type="match status" value="1"/>
</dbReference>
<sequence length="1277" mass="138023">MPEGLETPDRTRFPGGGVMGERLRAHDWAATPLGPMESWPQSLCTAVRVMLASRFAMWMAWGPELIFFCNDAYLPTLGVKETWALGSRSDAVWAEIWPDIGPRIDRVFATGEATWDEGLLLFLQRSGFTEETYHTFSYSPLADDHGTVTGMLCVVSEETERVIGERRLRKLRDLGAGMAGIRSVPEVGAVIESCLSGGAHDIPVFLAYLTGPQEADTSLLSRAGLPAGHAATGPAALAAIAARAGQVSEPAIVAVADLGLAFAGLPAGPWDLPPSHVLILPIAQQGQDRPAGLILAGLNPYRPLDEGYRGFLDLFAGQIATGLANANAYEQERRRVEALAEIDRQKTLFFSNVSHEFRTPLTLMLGPLEEVIGKAEAEVMPANRRLVEVAHRNGLRLLKLVNALLDFSRIEAGRAQAVFEATELGAYTAELASSFRSATERAGLSLDVACAPLSEPVFVDREMWEKIVLNLISNAFKFTLAGGIRVALETADGQACLTVSDTGTGIPEAELPRLFERFHRVAGAQGRSFEGSGIGLALVQELTHLHGGRVSVESRPGAGSTFRVALPLGSEHLPPDRIHAARTQASTATRSQAFVEEATRWLANAGSEAIATTEEAAMPPVGDRAVAPARVERVLLADDNADMRDYVRRLLTSRGYVVEAVADGASALAAARAARAAPPDLVLSDVMMPGLDGFGLLAALRADAALRAVPVILLSARAGEEAQIEGVGAGADDYLTKPFSARELLARVESNLKLARARREAADVLRQLNESLEAQVAERTRERDRMWRLSKDIMLIAGFDGMIQAVNPAWTEVLGWEAQDLMGSRFLDYVHADERQRTLEELHRLRDGAATPRFENRYRHKDGSYRILSWTAVPSEGHLHAVGRDVTEQRDLEDAFRQAQKMEAVGQLTGGIAHDFNNLLTGISGSLELLQSRLAQGRYGDVDRYINAAQGASKRAAALTHRLLAFSRRQTLDPKPTNVNRLVTGIEELIRRSVGPAIPLEVVTASGLWSTLADPNQLENALLNLCINARDAMPDGGRLTIETGNRWLDARAAREQDLPPGQYVSLCVSDTGTGMTPEVIKRAFDPFFTTKPIGAGTGLGLSMIYGFARQSGGQVRIYSEIGEGTMVCLYLPRHRGETDEAELPHAVTAVPRAEQGQTVLVVDDEPTVRMLVTEVLEALGYTAIEAPDSAIGLRILQSGARIDLLVTDVGLPGGMNGRQMADAGRAGRPDLKVLFITGYAENAVLGNGQLEHGMQVLTKPFVMDTLTARIQELILKD</sequence>
<dbReference type="Pfam" id="PF02518">
    <property type="entry name" value="HATPase_c"/>
    <property type="match status" value="2"/>
</dbReference>
<evidence type="ECO:0000256" key="12">
    <source>
        <dbReference type="PROSITE-ProRule" id="PRU00169"/>
    </source>
</evidence>
<evidence type="ECO:0000256" key="4">
    <source>
        <dbReference type="ARBA" id="ARBA00022475"/>
    </source>
</evidence>
<dbReference type="SUPFAM" id="SSF55874">
    <property type="entry name" value="ATPase domain of HSP90 chaperone/DNA topoisomerase II/histidine kinase"/>
    <property type="match status" value="2"/>
</dbReference>
<dbReference type="SMART" id="SM00086">
    <property type="entry name" value="PAC"/>
    <property type="match status" value="2"/>
</dbReference>
<feature type="domain" description="Response regulatory" evidence="15">
    <location>
        <begin position="1158"/>
        <end position="1274"/>
    </location>
</feature>
<dbReference type="FunFam" id="3.30.565.10:FF:000023">
    <property type="entry name" value="PAS domain-containing sensor histidine kinase"/>
    <property type="match status" value="1"/>
</dbReference>
<dbReference type="SUPFAM" id="SSF47384">
    <property type="entry name" value="Homodimeric domain of signal transducing histidine kinase"/>
    <property type="match status" value="2"/>
</dbReference>
<dbReference type="Pfam" id="PF08447">
    <property type="entry name" value="PAS_3"/>
    <property type="match status" value="1"/>
</dbReference>
<organism evidence="17 18">
    <name type="scientific">Methylobacterium soli</name>
    <dbReference type="NCBI Taxonomy" id="553447"/>
    <lineage>
        <taxon>Bacteria</taxon>
        <taxon>Pseudomonadati</taxon>
        <taxon>Pseudomonadota</taxon>
        <taxon>Alphaproteobacteria</taxon>
        <taxon>Hyphomicrobiales</taxon>
        <taxon>Methylobacteriaceae</taxon>
        <taxon>Methylobacterium</taxon>
    </lineage>
</organism>
<evidence type="ECO:0000256" key="2">
    <source>
        <dbReference type="ARBA" id="ARBA00004236"/>
    </source>
</evidence>
<dbReference type="OrthoDB" id="9796100at2"/>
<dbReference type="CDD" id="cd16919">
    <property type="entry name" value="HATPase_CckA-like"/>
    <property type="match status" value="1"/>
</dbReference>
<dbReference type="PROSITE" id="PS50112">
    <property type="entry name" value="PAS"/>
    <property type="match status" value="1"/>
</dbReference>
<dbReference type="NCBIfam" id="TIGR00229">
    <property type="entry name" value="sensory_box"/>
    <property type="match status" value="1"/>
</dbReference>
<dbReference type="SUPFAM" id="SSF55781">
    <property type="entry name" value="GAF domain-like"/>
    <property type="match status" value="1"/>
</dbReference>
<feature type="domain" description="Histidine kinase" evidence="14">
    <location>
        <begin position="352"/>
        <end position="570"/>
    </location>
</feature>
<dbReference type="PROSITE" id="PS50109">
    <property type="entry name" value="HIS_KIN"/>
    <property type="match status" value="2"/>
</dbReference>